<dbReference type="EMBL" id="QRGO01000003">
    <property type="protein sequence ID" value="RDV01195.1"/>
    <property type="molecule type" value="Genomic_DNA"/>
</dbReference>
<dbReference type="SUPFAM" id="SSF142433">
    <property type="entry name" value="CinA-like"/>
    <property type="match status" value="1"/>
</dbReference>
<dbReference type="AlphaFoldDB" id="A0A371B0U5"/>
<reference evidence="3" key="1">
    <citation type="submission" date="2018-08" db="EMBL/GenBank/DDBJ databases">
        <authorList>
            <person name="Kim S.-J."/>
            <person name="Jung G.-Y."/>
        </authorList>
    </citation>
    <scope>NUCLEOTIDE SEQUENCE [LARGE SCALE GENOMIC DNA]</scope>
    <source>
        <strain evidence="3">GY_H</strain>
    </source>
</reference>
<gene>
    <name evidence="2" type="ORF">DXH78_18355</name>
</gene>
<dbReference type="NCBIfam" id="TIGR00199">
    <property type="entry name" value="PncC_domain"/>
    <property type="match status" value="1"/>
</dbReference>
<organism evidence="2 3">
    <name type="scientific">Undibacter mobilis</name>
    <dbReference type="NCBI Taxonomy" id="2292256"/>
    <lineage>
        <taxon>Bacteria</taxon>
        <taxon>Pseudomonadati</taxon>
        <taxon>Pseudomonadota</taxon>
        <taxon>Alphaproteobacteria</taxon>
        <taxon>Hyphomicrobiales</taxon>
        <taxon>Nitrobacteraceae</taxon>
        <taxon>Undibacter</taxon>
    </lineage>
</organism>
<dbReference type="Proteomes" id="UP000263993">
    <property type="component" value="Unassembled WGS sequence"/>
</dbReference>
<sequence>MIDDDIVQAARDLLDICKRKNLLVATAESCTAGLVAGTLTEVPGTSSILDRGFITYSNEAKNEMLGVSRDLLARHGAVSREVAEAMASGVLGHSRVHLAVSVTGIAGPDGGTPTKPVGLVHFAVASRSGKLSHAEKRYGNIGRAEVRKHSVLQAFRMLHDMAKTEDAYPPREAI</sequence>
<accession>A0A371B0U5</accession>
<keyword evidence="3" id="KW-1185">Reference proteome</keyword>
<evidence type="ECO:0000313" key="3">
    <source>
        <dbReference type="Proteomes" id="UP000263993"/>
    </source>
</evidence>
<dbReference type="Gene3D" id="3.90.950.20">
    <property type="entry name" value="CinA-like"/>
    <property type="match status" value="1"/>
</dbReference>
<evidence type="ECO:0000259" key="1">
    <source>
        <dbReference type="Pfam" id="PF02464"/>
    </source>
</evidence>
<dbReference type="OrthoDB" id="9801454at2"/>
<dbReference type="Pfam" id="PF02464">
    <property type="entry name" value="CinA"/>
    <property type="match status" value="1"/>
</dbReference>
<protein>
    <submittedName>
        <fullName evidence="2">CinA family protein</fullName>
    </submittedName>
</protein>
<proteinExistence type="predicted"/>
<comment type="caution">
    <text evidence="2">The sequence shown here is derived from an EMBL/GenBank/DDBJ whole genome shotgun (WGS) entry which is preliminary data.</text>
</comment>
<name>A0A371B0U5_9BRAD</name>
<evidence type="ECO:0000313" key="2">
    <source>
        <dbReference type="EMBL" id="RDV01195.1"/>
    </source>
</evidence>
<feature type="domain" description="CinA C-terminal" evidence="1">
    <location>
        <begin position="10"/>
        <end position="161"/>
    </location>
</feature>
<dbReference type="InterPro" id="IPR036653">
    <property type="entry name" value="CinA-like_C"/>
</dbReference>
<dbReference type="InterPro" id="IPR008136">
    <property type="entry name" value="CinA_C"/>
</dbReference>
<dbReference type="RefSeq" id="WP_115518712.1">
    <property type="nucleotide sequence ID" value="NZ_QRGO01000003.1"/>
</dbReference>